<evidence type="ECO:0000313" key="4">
    <source>
        <dbReference type="Proteomes" id="UP000190042"/>
    </source>
</evidence>
<evidence type="ECO:0000256" key="1">
    <source>
        <dbReference type="SAM" id="Phobius"/>
    </source>
</evidence>
<name>A0A1T4YUW0_9BACL</name>
<feature type="transmembrane region" description="Helical" evidence="1">
    <location>
        <begin position="58"/>
        <end position="79"/>
    </location>
</feature>
<keyword evidence="1" id="KW-0812">Transmembrane</keyword>
<keyword evidence="1" id="KW-0472">Membrane</keyword>
<keyword evidence="4" id="KW-1185">Reference proteome</keyword>
<evidence type="ECO:0000259" key="2">
    <source>
        <dbReference type="Pfam" id="PF14317"/>
    </source>
</evidence>
<feature type="transmembrane region" description="Helical" evidence="1">
    <location>
        <begin position="35"/>
        <end position="52"/>
    </location>
</feature>
<protein>
    <submittedName>
        <fullName evidence="3">YcxB-like protein</fullName>
    </submittedName>
</protein>
<evidence type="ECO:0000313" key="3">
    <source>
        <dbReference type="EMBL" id="SKB05378.1"/>
    </source>
</evidence>
<keyword evidence="1" id="KW-1133">Transmembrane helix</keyword>
<gene>
    <name evidence="3" type="ORF">SAMN04244570_3633</name>
</gene>
<dbReference type="InterPro" id="IPR025588">
    <property type="entry name" value="YcxB-like_C"/>
</dbReference>
<proteinExistence type="predicted"/>
<accession>A0A1T4YUW0</accession>
<feature type="domain" description="YcxB-like C-terminal" evidence="2">
    <location>
        <begin position="109"/>
        <end position="161"/>
    </location>
</feature>
<dbReference type="RefSeq" id="WP_009498707.1">
    <property type="nucleotide sequence ID" value="NZ_FUYJ01000009.1"/>
</dbReference>
<organism evidence="3 4">
    <name type="scientific">Sporosarcina newyorkensis</name>
    <dbReference type="NCBI Taxonomy" id="759851"/>
    <lineage>
        <taxon>Bacteria</taxon>
        <taxon>Bacillati</taxon>
        <taxon>Bacillota</taxon>
        <taxon>Bacilli</taxon>
        <taxon>Bacillales</taxon>
        <taxon>Caryophanaceae</taxon>
        <taxon>Sporosarcina</taxon>
    </lineage>
</organism>
<dbReference type="Pfam" id="PF14317">
    <property type="entry name" value="YcxB"/>
    <property type="match status" value="1"/>
</dbReference>
<dbReference type="Proteomes" id="UP000190042">
    <property type="component" value="Unassembled WGS sequence"/>
</dbReference>
<reference evidence="4" key="1">
    <citation type="submission" date="2017-02" db="EMBL/GenBank/DDBJ databases">
        <authorList>
            <person name="Varghese N."/>
            <person name="Submissions S."/>
        </authorList>
    </citation>
    <scope>NUCLEOTIDE SEQUENCE [LARGE SCALE GENOMIC DNA]</scope>
    <source>
        <strain evidence="4">DSM 23966</strain>
    </source>
</reference>
<sequence length="170" mass="19740">MEIQYELTEEDVVAFNLYHVKNSKVGKNSLQWQRYISPLIFLLFAYFLSVFTDMARGPLFATFTVTAIAWVIVYPKYFYFHITRQVRKMLKEGKNEGLVGKHFMKMNKSGMTDTTSTGETNVQWAGVKSIIEDANYFYIYTSTVSAYILPKRDLYSADAVKSYVEKRLVI</sequence>
<dbReference type="EMBL" id="FUYJ01000009">
    <property type="protein sequence ID" value="SKB05378.1"/>
    <property type="molecule type" value="Genomic_DNA"/>
</dbReference>
<dbReference type="AlphaFoldDB" id="A0A1T4YUW0"/>